<dbReference type="PANTHER" id="PTHR45784:SF3">
    <property type="entry name" value="C-TYPE LECTIN DOMAIN FAMILY 4 MEMBER K-LIKE-RELATED"/>
    <property type="match status" value="1"/>
</dbReference>
<reference evidence="3" key="1">
    <citation type="submission" date="2020-10" db="EMBL/GenBank/DDBJ databases">
        <title>Chromosome-scale genome assembly of the Allis shad, Alosa alosa.</title>
        <authorList>
            <person name="Margot Z."/>
            <person name="Christophe K."/>
            <person name="Cabau C."/>
            <person name="Louis A."/>
            <person name="Berthelot C."/>
            <person name="Parey E."/>
            <person name="Roest Crollius H."/>
            <person name="Montfort J."/>
            <person name="Robinson-Rechavi M."/>
            <person name="Bucao C."/>
            <person name="Bouchez O."/>
            <person name="Gislard M."/>
            <person name="Lluch J."/>
            <person name="Milhes M."/>
            <person name="Lampietro C."/>
            <person name="Lopez Roques C."/>
            <person name="Donnadieu C."/>
            <person name="Braasch I."/>
            <person name="Desvignes T."/>
            <person name="Postlethwait J."/>
            <person name="Bobe J."/>
            <person name="Guiguen Y."/>
        </authorList>
    </citation>
    <scope>NUCLEOTIDE SEQUENCE</scope>
    <source>
        <strain evidence="3">M-15738</strain>
        <tissue evidence="3">Blood</tissue>
    </source>
</reference>
<dbReference type="PROSITE" id="PS50041">
    <property type="entry name" value="C_TYPE_LECTIN_2"/>
    <property type="match status" value="1"/>
</dbReference>
<dbReference type="Proteomes" id="UP000823561">
    <property type="component" value="Chromosome 11"/>
</dbReference>
<accession>A0AAV6GFZ8</accession>
<evidence type="ECO:0000259" key="2">
    <source>
        <dbReference type="PROSITE" id="PS50041"/>
    </source>
</evidence>
<protein>
    <recommendedName>
        <fullName evidence="2">C-type lectin domain-containing protein</fullName>
    </recommendedName>
</protein>
<organism evidence="3 4">
    <name type="scientific">Alosa alosa</name>
    <name type="common">allis shad</name>
    <dbReference type="NCBI Taxonomy" id="278164"/>
    <lineage>
        <taxon>Eukaryota</taxon>
        <taxon>Metazoa</taxon>
        <taxon>Chordata</taxon>
        <taxon>Craniata</taxon>
        <taxon>Vertebrata</taxon>
        <taxon>Euteleostomi</taxon>
        <taxon>Actinopterygii</taxon>
        <taxon>Neopterygii</taxon>
        <taxon>Teleostei</taxon>
        <taxon>Clupei</taxon>
        <taxon>Clupeiformes</taxon>
        <taxon>Clupeoidei</taxon>
        <taxon>Clupeidae</taxon>
        <taxon>Alosa</taxon>
    </lineage>
</organism>
<dbReference type="PANTHER" id="PTHR45784">
    <property type="entry name" value="C-TYPE LECTIN DOMAIN FAMILY 20 MEMBER A-RELATED"/>
    <property type="match status" value="1"/>
</dbReference>
<dbReference type="Gene3D" id="3.10.100.10">
    <property type="entry name" value="Mannose-Binding Protein A, subunit A"/>
    <property type="match status" value="1"/>
</dbReference>
<dbReference type="PROSITE" id="PS00615">
    <property type="entry name" value="C_TYPE_LECTIN_1"/>
    <property type="match status" value="1"/>
</dbReference>
<dbReference type="InterPro" id="IPR016186">
    <property type="entry name" value="C-type_lectin-like/link_sf"/>
</dbReference>
<keyword evidence="4" id="KW-1185">Reference proteome</keyword>
<dbReference type="InterPro" id="IPR018378">
    <property type="entry name" value="C-type_lectin_CS"/>
</dbReference>
<name>A0AAV6GFZ8_9TELE</name>
<comment type="caution">
    <text evidence="3">The sequence shown here is derived from an EMBL/GenBank/DDBJ whole genome shotgun (WGS) entry which is preliminary data.</text>
</comment>
<evidence type="ECO:0000313" key="4">
    <source>
        <dbReference type="Proteomes" id="UP000823561"/>
    </source>
</evidence>
<dbReference type="SUPFAM" id="SSF56436">
    <property type="entry name" value="C-type lectin-like"/>
    <property type="match status" value="1"/>
</dbReference>
<proteinExistence type="predicted"/>
<sequence length="107" mass="11982">MSSFRYWMSGKPDNYGGEEGCTAIDMSNGGLWDDLSCNNNLPFICLGEGKKQIVQVTFSSVGDLRLNDLSVAILEQIKSKLIASGLPPDIRLTWRRQSDGRLFRPRQ</sequence>
<evidence type="ECO:0000256" key="1">
    <source>
        <dbReference type="ARBA" id="ARBA00023157"/>
    </source>
</evidence>
<dbReference type="InterPro" id="IPR016187">
    <property type="entry name" value="CTDL_fold"/>
</dbReference>
<gene>
    <name evidence="3" type="ORF">AALO_G00159530</name>
</gene>
<dbReference type="AlphaFoldDB" id="A0AAV6GFZ8"/>
<dbReference type="InterPro" id="IPR001304">
    <property type="entry name" value="C-type_lectin-like"/>
</dbReference>
<dbReference type="EMBL" id="JADWDJ010000011">
    <property type="protein sequence ID" value="KAG5274133.1"/>
    <property type="molecule type" value="Genomic_DNA"/>
</dbReference>
<evidence type="ECO:0000313" key="3">
    <source>
        <dbReference type="EMBL" id="KAG5274133.1"/>
    </source>
</evidence>
<feature type="domain" description="C-type lectin" evidence="2">
    <location>
        <begin position="1"/>
        <end position="46"/>
    </location>
</feature>
<keyword evidence="1" id="KW-1015">Disulfide bond</keyword>